<dbReference type="Pfam" id="PF19650">
    <property type="entry name" value="DUF6153"/>
    <property type="match status" value="1"/>
</dbReference>
<reference evidence="2 3" key="1">
    <citation type="submission" date="2021-03" db="EMBL/GenBank/DDBJ databases">
        <title>Actinoplanes flavus sp. nov., a novel actinomycete isolated from Coconut Palm rhizosphere soil.</title>
        <authorList>
            <person name="Luo X."/>
        </authorList>
    </citation>
    <scope>NUCLEOTIDE SEQUENCE [LARGE SCALE GENOMIC DNA]</scope>
    <source>
        <strain evidence="2 3">NEAU-H7</strain>
    </source>
</reference>
<evidence type="ECO:0000313" key="2">
    <source>
        <dbReference type="EMBL" id="MBO3737698.1"/>
    </source>
</evidence>
<keyword evidence="1" id="KW-1133">Transmembrane helix</keyword>
<comment type="caution">
    <text evidence="2">The sequence shown here is derived from an EMBL/GenBank/DDBJ whole genome shotgun (WGS) entry which is preliminary data.</text>
</comment>
<gene>
    <name evidence="2" type="ORF">J5X75_09220</name>
</gene>
<feature type="transmembrane region" description="Helical" evidence="1">
    <location>
        <begin position="12"/>
        <end position="31"/>
    </location>
</feature>
<evidence type="ECO:0000313" key="3">
    <source>
        <dbReference type="Proteomes" id="UP000679690"/>
    </source>
</evidence>
<dbReference type="InterPro" id="IPR046151">
    <property type="entry name" value="DUF6153"/>
</dbReference>
<keyword evidence="3" id="KW-1185">Reference proteome</keyword>
<sequence length="144" mass="14519">MTTTAVTTVGRTARLALLLATALGLALMHTLGHTGVRDDPHPAITGMSTTAAGAAGMLSAVATAVQPCPDGHCDGHGGHGSGAWSACLAILTGLAVIVMLLWLLTVVRGHRLLPVPAVLRAMSPRAPPDRPTGLTLASAAVLRI</sequence>
<evidence type="ECO:0000256" key="1">
    <source>
        <dbReference type="SAM" id="Phobius"/>
    </source>
</evidence>
<feature type="transmembrane region" description="Helical" evidence="1">
    <location>
        <begin position="82"/>
        <end position="104"/>
    </location>
</feature>
<organism evidence="2 3">
    <name type="scientific">Actinoplanes flavus</name>
    <dbReference type="NCBI Taxonomy" id="2820290"/>
    <lineage>
        <taxon>Bacteria</taxon>
        <taxon>Bacillati</taxon>
        <taxon>Actinomycetota</taxon>
        <taxon>Actinomycetes</taxon>
        <taxon>Micromonosporales</taxon>
        <taxon>Micromonosporaceae</taxon>
        <taxon>Actinoplanes</taxon>
    </lineage>
</organism>
<evidence type="ECO:0008006" key="4">
    <source>
        <dbReference type="Google" id="ProtNLM"/>
    </source>
</evidence>
<keyword evidence="1" id="KW-0812">Transmembrane</keyword>
<name>A0ABS3UFZ7_9ACTN</name>
<proteinExistence type="predicted"/>
<dbReference type="Proteomes" id="UP000679690">
    <property type="component" value="Unassembled WGS sequence"/>
</dbReference>
<dbReference type="EMBL" id="JAGFNS010000005">
    <property type="protein sequence ID" value="MBO3737698.1"/>
    <property type="molecule type" value="Genomic_DNA"/>
</dbReference>
<dbReference type="RefSeq" id="WP_208466909.1">
    <property type="nucleotide sequence ID" value="NZ_JAGFNS010000005.1"/>
</dbReference>
<protein>
    <recommendedName>
        <fullName evidence="4">DUF2946 domain-containing protein</fullName>
    </recommendedName>
</protein>
<accession>A0ABS3UFZ7</accession>
<keyword evidence="1" id="KW-0472">Membrane</keyword>